<name>A0ABW0QWH6_9BACL</name>
<keyword evidence="2" id="KW-1185">Reference proteome</keyword>
<dbReference type="Proteomes" id="UP001596108">
    <property type="component" value="Unassembled WGS sequence"/>
</dbReference>
<evidence type="ECO:0000313" key="1">
    <source>
        <dbReference type="EMBL" id="MFC5528475.1"/>
    </source>
</evidence>
<dbReference type="RefSeq" id="WP_378110314.1">
    <property type="nucleotide sequence ID" value="NZ_JBHSNC010000010.1"/>
</dbReference>
<comment type="caution">
    <text evidence="1">The sequence shown here is derived from an EMBL/GenBank/DDBJ whole genome shotgun (WGS) entry which is preliminary data.</text>
</comment>
<dbReference type="EMBL" id="JBHSNC010000010">
    <property type="protein sequence ID" value="MFC5528475.1"/>
    <property type="molecule type" value="Genomic_DNA"/>
</dbReference>
<protein>
    <submittedName>
        <fullName evidence="1">Phage gp6-like head-tail connector protein</fullName>
    </submittedName>
</protein>
<gene>
    <name evidence="1" type="ORF">ACFPQ4_03285</name>
</gene>
<accession>A0ABW0QWH6</accession>
<reference evidence="2" key="1">
    <citation type="journal article" date="2019" name="Int. J. Syst. Evol. Microbiol.">
        <title>The Global Catalogue of Microorganisms (GCM) 10K type strain sequencing project: providing services to taxonomists for standard genome sequencing and annotation.</title>
        <authorList>
            <consortium name="The Broad Institute Genomics Platform"/>
            <consortium name="The Broad Institute Genome Sequencing Center for Infectious Disease"/>
            <person name="Wu L."/>
            <person name="Ma J."/>
        </authorList>
    </citation>
    <scope>NUCLEOTIDE SEQUENCE [LARGE SCALE GENOMIC DNA]</scope>
    <source>
        <strain evidence="2">CGMCC 1.18578</strain>
    </source>
</reference>
<proteinExistence type="predicted"/>
<sequence>MLTTISRLKGLLKIPSSDTGEDSELEAVIMAASQAIENHCNRSFELKDRTELYDGSGLEHVFVRSFPVTTIDSIKIAGEVITDYLKIENSGMIYRKNKWPRGLYNIEISYSGGYVLPNDDPDSEVEGNLPKPVEQAALILARMIHMGEWGKESERFGNSYSVTYAKGDPGRLPPVVEALIGPYRRRMV</sequence>
<dbReference type="Gene3D" id="1.10.3230.30">
    <property type="entry name" value="Phage gp6-like head-tail connector protein"/>
    <property type="match status" value="1"/>
</dbReference>
<evidence type="ECO:0000313" key="2">
    <source>
        <dbReference type="Proteomes" id="UP001596108"/>
    </source>
</evidence>
<organism evidence="1 2">
    <name type="scientific">Cohnella yongneupensis</name>
    <dbReference type="NCBI Taxonomy" id="425006"/>
    <lineage>
        <taxon>Bacteria</taxon>
        <taxon>Bacillati</taxon>
        <taxon>Bacillota</taxon>
        <taxon>Bacilli</taxon>
        <taxon>Bacillales</taxon>
        <taxon>Paenibacillaceae</taxon>
        <taxon>Cohnella</taxon>
    </lineage>
</organism>